<dbReference type="AlphaFoldDB" id="A0AAN6D911"/>
<evidence type="ECO:0008006" key="10">
    <source>
        <dbReference type="Google" id="ProtNLM"/>
    </source>
</evidence>
<keyword evidence="4 7" id="KW-0812">Transmembrane</keyword>
<dbReference type="EMBL" id="JAHLUH010000003">
    <property type="protein sequence ID" value="KAG7729251.1"/>
    <property type="molecule type" value="Genomic_DNA"/>
</dbReference>
<keyword evidence="3" id="KW-0813">Transport</keyword>
<evidence type="ECO:0000256" key="4">
    <source>
        <dbReference type="ARBA" id="ARBA00022692"/>
    </source>
</evidence>
<dbReference type="InterPro" id="IPR036259">
    <property type="entry name" value="MFS_trans_sf"/>
</dbReference>
<evidence type="ECO:0000256" key="7">
    <source>
        <dbReference type="SAM" id="Phobius"/>
    </source>
</evidence>
<proteinExistence type="inferred from homology"/>
<dbReference type="InterPro" id="IPR011701">
    <property type="entry name" value="MFS"/>
</dbReference>
<evidence type="ECO:0000313" key="8">
    <source>
        <dbReference type="EMBL" id="KAG7729251.1"/>
    </source>
</evidence>
<evidence type="ECO:0000256" key="3">
    <source>
        <dbReference type="ARBA" id="ARBA00022448"/>
    </source>
</evidence>
<evidence type="ECO:0000256" key="5">
    <source>
        <dbReference type="ARBA" id="ARBA00022989"/>
    </source>
</evidence>
<feature type="transmembrane region" description="Helical" evidence="7">
    <location>
        <begin position="264"/>
        <end position="287"/>
    </location>
</feature>
<dbReference type="PANTHER" id="PTHR11360:SF224">
    <property type="entry name" value="MAJOR FACILITATOR SUPERFAMILY (MFS) PROFILE DOMAIN-CONTAINING PROTEIN-RELATED"/>
    <property type="match status" value="1"/>
</dbReference>
<dbReference type="Gene3D" id="1.20.1250.20">
    <property type="entry name" value="MFS general substrate transporter like domains"/>
    <property type="match status" value="1"/>
</dbReference>
<evidence type="ECO:0000313" key="9">
    <source>
        <dbReference type="Proteomes" id="UP000738402"/>
    </source>
</evidence>
<reference evidence="8" key="1">
    <citation type="journal article" date="2021" name="G3 (Bethesda)">
        <title>Genomic diversity, chromosomal rearrangements, and interspecies hybridization in the ogataea polymorpha species complex.</title>
        <authorList>
            <person name="Hanson S.J."/>
            <person name="Cinneide E.O."/>
            <person name="Salzberg L.I."/>
            <person name="Wolfe K.H."/>
            <person name="McGowan J."/>
            <person name="Fitzpatrick D.A."/>
            <person name="Matlin K."/>
        </authorList>
    </citation>
    <scope>NUCLEOTIDE SEQUENCE</scope>
    <source>
        <strain evidence="8">83-405-1</strain>
    </source>
</reference>
<gene>
    <name evidence="8" type="ORF">KL933_001477</name>
</gene>
<evidence type="ECO:0000256" key="1">
    <source>
        <dbReference type="ARBA" id="ARBA00004141"/>
    </source>
</evidence>
<comment type="similarity">
    <text evidence="2">Belongs to the major facilitator superfamily. Monocarboxylate porter (TC 2.A.1.13) family.</text>
</comment>
<organism evidence="8 9">
    <name type="scientific">Ogataea haglerorum</name>
    <dbReference type="NCBI Taxonomy" id="1937702"/>
    <lineage>
        <taxon>Eukaryota</taxon>
        <taxon>Fungi</taxon>
        <taxon>Dikarya</taxon>
        <taxon>Ascomycota</taxon>
        <taxon>Saccharomycotina</taxon>
        <taxon>Pichiomycetes</taxon>
        <taxon>Pichiales</taxon>
        <taxon>Pichiaceae</taxon>
        <taxon>Ogataea</taxon>
    </lineage>
</organism>
<feature type="transmembrane region" description="Helical" evidence="7">
    <location>
        <begin position="299"/>
        <end position="318"/>
    </location>
</feature>
<feature type="transmembrane region" description="Helical" evidence="7">
    <location>
        <begin position="239"/>
        <end position="258"/>
    </location>
</feature>
<dbReference type="GO" id="GO:0016020">
    <property type="term" value="C:membrane"/>
    <property type="evidence" value="ECO:0007669"/>
    <property type="project" value="UniProtKB-SubCell"/>
</dbReference>
<sequence>MAGPLLGSDGHGSLVRHGQLLRRVPELLREQVPPHELQHAFDNWVSAGLSHVRYGPAVYRGDVLFGTAGHGGGWRAHLHTVVHVSVDHDGPVAAFRGAGPDVRLGIWTHVRALRGGGVPVLPPTQSHRVGADHLRGLHGRRVLADRRARTHQQGGVCVGEQNHRVSVHPDGGLCNHEPAPESAAAAAQAGPERAARQFQSAAELAVPGSQRDYNVAIVNAATLLGRVSCGYVGDKLGRFNVMIPTLVLSGVLSLALWIPARSSAAALAFCITWGFATGPFVSLAPAILGQLFADELPSYLGVFFPTASVGVLVGPIIAGTFIPPGHVDTVEGFDKLSVFVGVLFLAAAASLSALRLVYQRRLLAKM</sequence>
<comment type="caution">
    <text evidence="8">The sequence shown here is derived from an EMBL/GenBank/DDBJ whole genome shotgun (WGS) entry which is preliminary data.</text>
</comment>
<comment type="subcellular location">
    <subcellularLocation>
        <location evidence="1">Membrane</location>
        <topology evidence="1">Multi-pass membrane protein</topology>
    </subcellularLocation>
</comment>
<name>A0AAN6D911_9ASCO</name>
<keyword evidence="6 7" id="KW-0472">Membrane</keyword>
<dbReference type="Pfam" id="PF07690">
    <property type="entry name" value="MFS_1"/>
    <property type="match status" value="1"/>
</dbReference>
<dbReference type="GO" id="GO:0022857">
    <property type="term" value="F:transmembrane transporter activity"/>
    <property type="evidence" value="ECO:0007669"/>
    <property type="project" value="InterPro"/>
</dbReference>
<evidence type="ECO:0000256" key="6">
    <source>
        <dbReference type="ARBA" id="ARBA00023136"/>
    </source>
</evidence>
<evidence type="ECO:0000256" key="2">
    <source>
        <dbReference type="ARBA" id="ARBA00006727"/>
    </source>
</evidence>
<dbReference type="SUPFAM" id="SSF103473">
    <property type="entry name" value="MFS general substrate transporter"/>
    <property type="match status" value="1"/>
</dbReference>
<accession>A0AAN6D911</accession>
<keyword evidence="5 7" id="KW-1133">Transmembrane helix</keyword>
<feature type="transmembrane region" description="Helical" evidence="7">
    <location>
        <begin position="338"/>
        <end position="358"/>
    </location>
</feature>
<dbReference type="Proteomes" id="UP000738402">
    <property type="component" value="Unassembled WGS sequence"/>
</dbReference>
<protein>
    <recommendedName>
        <fullName evidence="10">Major facilitator superfamily (MFS) profile domain-containing protein</fullName>
    </recommendedName>
</protein>
<dbReference type="InterPro" id="IPR050327">
    <property type="entry name" value="Proton-linked_MCT"/>
</dbReference>
<dbReference type="PANTHER" id="PTHR11360">
    <property type="entry name" value="MONOCARBOXYLATE TRANSPORTER"/>
    <property type="match status" value="1"/>
</dbReference>